<keyword evidence="3" id="KW-1185">Reference proteome</keyword>
<proteinExistence type="predicted"/>
<gene>
    <name evidence="2" type="ORF">JM946_23915</name>
</gene>
<name>A0ABS1X3J0_9GAMM</name>
<dbReference type="Proteomes" id="UP000661077">
    <property type="component" value="Unassembled WGS sequence"/>
</dbReference>
<dbReference type="EMBL" id="JAEVLS010000006">
    <property type="protein sequence ID" value="MBM0107793.1"/>
    <property type="molecule type" value="Genomic_DNA"/>
</dbReference>
<protein>
    <submittedName>
        <fullName evidence="2">Carboxypeptidase regulatory-like domain-containing protein</fullName>
    </submittedName>
</protein>
<feature type="transmembrane region" description="Helical" evidence="1">
    <location>
        <begin position="138"/>
        <end position="156"/>
    </location>
</feature>
<comment type="caution">
    <text evidence="2">The sequence shown here is derived from an EMBL/GenBank/DDBJ whole genome shotgun (WGS) entry which is preliminary data.</text>
</comment>
<keyword evidence="1" id="KW-0812">Transmembrane</keyword>
<dbReference type="RefSeq" id="WP_203169908.1">
    <property type="nucleotide sequence ID" value="NZ_JAEVLS010000006.1"/>
</dbReference>
<evidence type="ECO:0000256" key="1">
    <source>
        <dbReference type="SAM" id="Phobius"/>
    </source>
</evidence>
<organism evidence="2 3">
    <name type="scientific">Steroidobacter gossypii</name>
    <dbReference type="NCBI Taxonomy" id="2805490"/>
    <lineage>
        <taxon>Bacteria</taxon>
        <taxon>Pseudomonadati</taxon>
        <taxon>Pseudomonadota</taxon>
        <taxon>Gammaproteobacteria</taxon>
        <taxon>Steroidobacterales</taxon>
        <taxon>Steroidobacteraceae</taxon>
        <taxon>Steroidobacter</taxon>
    </lineage>
</organism>
<accession>A0ABS1X3J0</accession>
<sequence>MNIPLGSTPGNAMVRNLIVCVLLVLPSLAVAHGLLLDARHVGDHIEGTVYYSNGELAVRETVELTDLSTPNATAVVAETDDAGKFKFPAVSGHRYRISAYGDEGHSVDVEIEAVADARPRLIESEAAASEERSWLPPAWAVIGLLLLASMVPVVLARRRNGVRS</sequence>
<reference evidence="2 3" key="1">
    <citation type="journal article" date="2021" name="Int. J. Syst. Evol. Microbiol.">
        <title>Steroidobacter gossypii sp. nov., isolated from soil of cotton cropping field.</title>
        <authorList>
            <person name="Huang R."/>
            <person name="Yang S."/>
            <person name="Zhen C."/>
            <person name="Liu W."/>
        </authorList>
    </citation>
    <scope>NUCLEOTIDE SEQUENCE [LARGE SCALE GENOMIC DNA]</scope>
    <source>
        <strain evidence="2 3">S1-65</strain>
    </source>
</reference>
<keyword evidence="1" id="KW-1133">Transmembrane helix</keyword>
<keyword evidence="1" id="KW-0472">Membrane</keyword>
<evidence type="ECO:0000313" key="3">
    <source>
        <dbReference type="Proteomes" id="UP000661077"/>
    </source>
</evidence>
<evidence type="ECO:0000313" key="2">
    <source>
        <dbReference type="EMBL" id="MBM0107793.1"/>
    </source>
</evidence>